<dbReference type="InterPro" id="IPR004089">
    <property type="entry name" value="MCPsignal_dom"/>
</dbReference>
<comment type="similarity">
    <text evidence="2">Belongs to the methyl-accepting chemotaxis (MCP) protein family.</text>
</comment>
<dbReference type="InterPro" id="IPR013655">
    <property type="entry name" value="PAS_fold_3"/>
</dbReference>
<keyword evidence="1" id="KW-0488">Methylation</keyword>
<dbReference type="PROSITE" id="PS50111">
    <property type="entry name" value="CHEMOTAXIS_TRANSDUC_2"/>
    <property type="match status" value="1"/>
</dbReference>
<evidence type="ECO:0000259" key="6">
    <source>
        <dbReference type="PROSITE" id="PS50112"/>
    </source>
</evidence>
<dbReference type="EMBL" id="JBHRSB010000009">
    <property type="protein sequence ID" value="MFC3003159.1"/>
    <property type="molecule type" value="Genomic_DNA"/>
</dbReference>
<evidence type="ECO:0000256" key="4">
    <source>
        <dbReference type="SAM" id="MobiDB-lite"/>
    </source>
</evidence>
<evidence type="ECO:0000256" key="2">
    <source>
        <dbReference type="ARBA" id="ARBA00029447"/>
    </source>
</evidence>
<dbReference type="PROSITE" id="PS50885">
    <property type="entry name" value="HAMP"/>
    <property type="match status" value="1"/>
</dbReference>
<dbReference type="PANTHER" id="PTHR43531:SF14">
    <property type="entry name" value="METHYL-ACCEPTING CHEMOTAXIS PROTEIN I-RELATED"/>
    <property type="match status" value="1"/>
</dbReference>
<feature type="compositionally biased region" description="Low complexity" evidence="4">
    <location>
        <begin position="705"/>
        <end position="715"/>
    </location>
</feature>
<feature type="domain" description="HAMP" evidence="8">
    <location>
        <begin position="385"/>
        <end position="438"/>
    </location>
</feature>
<evidence type="ECO:0000313" key="9">
    <source>
        <dbReference type="EMBL" id="MFC3003159.1"/>
    </source>
</evidence>
<reference evidence="10" key="1">
    <citation type="journal article" date="2019" name="Int. J. Syst. Evol. Microbiol.">
        <title>The Global Catalogue of Microorganisms (GCM) 10K type strain sequencing project: providing services to taxonomists for standard genome sequencing and annotation.</title>
        <authorList>
            <consortium name="The Broad Institute Genomics Platform"/>
            <consortium name="The Broad Institute Genome Sequencing Center for Infectious Disease"/>
            <person name="Wu L."/>
            <person name="Ma J."/>
        </authorList>
    </citation>
    <scope>NUCLEOTIDE SEQUENCE [LARGE SCALE GENOMIC DNA]</scope>
    <source>
        <strain evidence="10">CGMCC 1.16855</strain>
    </source>
</reference>
<name>A0ABV7C291_9PROT</name>
<dbReference type="InterPro" id="IPR000700">
    <property type="entry name" value="PAS-assoc_C"/>
</dbReference>
<dbReference type="RefSeq" id="WP_216839596.1">
    <property type="nucleotide sequence ID" value="NZ_JAFNJS010000009.1"/>
</dbReference>
<feature type="domain" description="PAC" evidence="7">
    <location>
        <begin position="337"/>
        <end position="389"/>
    </location>
</feature>
<sequence>MSRVKTTATPLGFLDRRAARDRRASVREMEARLEALEAAQPMIELAADGTLLDVNAAFAALLGAKPESLRGRGYATLLTEQERGLGTLLARIAVGEAVSALLHHAAEGGATRLLRLAALPLAAEEPAPRRALVLATEAEEALQGLRARQAVDCASLAVMMVDRDFVVTHVNRATQALLARHAEQFRKLWPSFDPARIVGMCIDTFHRDPAHQRRMLADPSRLPFRTDITVGALKFALNVNASYDAAGVYDGNILEWMDVTELRTQQGQLSAIDKSQAVIEFSLDGRVLHANANFLNALGYTLEEVRGQHHSLFVDPAHRQSPEYRIFWEKLGAGEYDAGQYRRIGKGGREVWIQASYNPILDQNGRAFKVVKYATDVTAQVRAAQALKDAVAETQGIVAAARANDLSKRIALAGKDGEIGELCAGVNGMLDTMSSVVATITESCGTISTAAREIAMGNTDLSQRTEEQASSLEETSASLEELTGTVRQNADNAQQANRLASSASEIAERGGRVVTEVVKTMDGITQSSRKISDIIGVIDEIAFQTNILALNAAVEAARAGEQGRGFAVVAAEVRNLAQRSANAAKEIKALISDSVGKVDSGSKLVASAGQTMEEIVTSVKRVTDIMAEISAASQEQSTGIEQVNVAVSQMDKITQQNAALVEEAAAAAKSMEEQTEQLSAMVAGFVLPAGMVTTAPPPEAKPKAKPATPRAAARPAENDAKWEAF</sequence>
<dbReference type="PROSITE" id="PS50113">
    <property type="entry name" value="PAC"/>
    <property type="match status" value="1"/>
</dbReference>
<accession>A0ABV7C291</accession>
<dbReference type="InterPro" id="IPR013656">
    <property type="entry name" value="PAS_4"/>
</dbReference>
<keyword evidence="10" id="KW-1185">Reference proteome</keyword>
<dbReference type="Pfam" id="PF13188">
    <property type="entry name" value="PAS_8"/>
    <property type="match status" value="1"/>
</dbReference>
<dbReference type="Proteomes" id="UP001595420">
    <property type="component" value="Unassembled WGS sequence"/>
</dbReference>
<dbReference type="NCBIfam" id="TIGR00229">
    <property type="entry name" value="sensory_box"/>
    <property type="match status" value="1"/>
</dbReference>
<keyword evidence="3" id="KW-0807">Transducer</keyword>
<dbReference type="SMART" id="SM00283">
    <property type="entry name" value="MA"/>
    <property type="match status" value="1"/>
</dbReference>
<organism evidence="9 10">
    <name type="scientific">Falsiroseomonas tokyonensis</name>
    <dbReference type="NCBI Taxonomy" id="430521"/>
    <lineage>
        <taxon>Bacteria</taxon>
        <taxon>Pseudomonadati</taxon>
        <taxon>Pseudomonadota</taxon>
        <taxon>Alphaproteobacteria</taxon>
        <taxon>Acetobacterales</taxon>
        <taxon>Roseomonadaceae</taxon>
        <taxon>Falsiroseomonas</taxon>
    </lineage>
</organism>
<feature type="domain" description="PAS" evidence="6">
    <location>
        <begin position="278"/>
        <end position="308"/>
    </location>
</feature>
<evidence type="ECO:0000256" key="1">
    <source>
        <dbReference type="ARBA" id="ARBA00022481"/>
    </source>
</evidence>
<dbReference type="PANTHER" id="PTHR43531">
    <property type="entry name" value="PROTEIN ICFG"/>
    <property type="match status" value="1"/>
</dbReference>
<dbReference type="SMART" id="SM00086">
    <property type="entry name" value="PAC"/>
    <property type="match status" value="1"/>
</dbReference>
<feature type="region of interest" description="Disordered" evidence="4">
    <location>
        <begin position="693"/>
        <end position="725"/>
    </location>
</feature>
<proteinExistence type="inferred from homology"/>
<dbReference type="Pfam" id="PF08448">
    <property type="entry name" value="PAS_4"/>
    <property type="match status" value="1"/>
</dbReference>
<evidence type="ECO:0000313" key="10">
    <source>
        <dbReference type="Proteomes" id="UP001595420"/>
    </source>
</evidence>
<evidence type="ECO:0000259" key="7">
    <source>
        <dbReference type="PROSITE" id="PS50113"/>
    </source>
</evidence>
<dbReference type="PROSITE" id="PS50112">
    <property type="entry name" value="PAS"/>
    <property type="match status" value="2"/>
</dbReference>
<dbReference type="Pfam" id="PF08447">
    <property type="entry name" value="PAS_3"/>
    <property type="match status" value="1"/>
</dbReference>
<dbReference type="CDD" id="cd00130">
    <property type="entry name" value="PAS"/>
    <property type="match status" value="2"/>
</dbReference>
<feature type="compositionally biased region" description="Basic and acidic residues" evidence="4">
    <location>
        <begin position="716"/>
        <end position="725"/>
    </location>
</feature>
<dbReference type="CDD" id="cd11386">
    <property type="entry name" value="MCP_signal"/>
    <property type="match status" value="1"/>
</dbReference>
<evidence type="ECO:0000256" key="3">
    <source>
        <dbReference type="PROSITE-ProRule" id="PRU00284"/>
    </source>
</evidence>
<evidence type="ECO:0000259" key="8">
    <source>
        <dbReference type="PROSITE" id="PS50885"/>
    </source>
</evidence>
<dbReference type="InterPro" id="IPR000014">
    <property type="entry name" value="PAS"/>
</dbReference>
<comment type="caution">
    <text evidence="9">The sequence shown here is derived from an EMBL/GenBank/DDBJ whole genome shotgun (WGS) entry which is preliminary data.</text>
</comment>
<dbReference type="Pfam" id="PF00015">
    <property type="entry name" value="MCPsignal"/>
    <property type="match status" value="1"/>
</dbReference>
<dbReference type="SMART" id="SM00091">
    <property type="entry name" value="PAS"/>
    <property type="match status" value="3"/>
</dbReference>
<feature type="domain" description="PAS" evidence="6">
    <location>
        <begin position="25"/>
        <end position="72"/>
    </location>
</feature>
<dbReference type="InterPro" id="IPR051310">
    <property type="entry name" value="MCP_chemotaxis"/>
</dbReference>
<gene>
    <name evidence="9" type="ORF">ACFOD3_24910</name>
</gene>
<protein>
    <submittedName>
        <fullName evidence="9">Methyl-accepting chemotaxis protein</fullName>
    </submittedName>
</protein>
<feature type="domain" description="Methyl-accepting transducer" evidence="5">
    <location>
        <begin position="443"/>
        <end position="672"/>
    </location>
</feature>
<dbReference type="InterPro" id="IPR003660">
    <property type="entry name" value="HAMP_dom"/>
</dbReference>
<dbReference type="InterPro" id="IPR001610">
    <property type="entry name" value="PAC"/>
</dbReference>
<evidence type="ECO:0000259" key="5">
    <source>
        <dbReference type="PROSITE" id="PS50111"/>
    </source>
</evidence>